<dbReference type="InterPro" id="IPR006171">
    <property type="entry name" value="TOPRIM_dom"/>
</dbReference>
<comment type="caution">
    <text evidence="13">The sequence shown here is derived from an EMBL/GenBank/DDBJ whole genome shotgun (WGS) entry which is preliminary data.</text>
</comment>
<comment type="catalytic activity">
    <reaction evidence="1">
        <text>ATP-independent breakage of single-stranded DNA, followed by passage and rejoining.</text>
        <dbReference type="EC" id="5.6.2.1"/>
    </reaction>
</comment>
<evidence type="ECO:0000256" key="10">
    <source>
        <dbReference type="ARBA" id="ARBA00032877"/>
    </source>
</evidence>
<name>A0A086ZFA5_9BIFI</name>
<dbReference type="InterPro" id="IPR003602">
    <property type="entry name" value="Topo_IA_DNA-bd_dom"/>
</dbReference>
<dbReference type="GO" id="GO:0003677">
    <property type="term" value="F:DNA binding"/>
    <property type="evidence" value="ECO:0007669"/>
    <property type="project" value="UniProtKB-KW"/>
</dbReference>
<dbReference type="RefSeq" id="WP_026503225.1">
    <property type="nucleotide sequence ID" value="NZ_JGYQ01000018.1"/>
</dbReference>
<dbReference type="GeneID" id="303204770"/>
<evidence type="ECO:0000259" key="12">
    <source>
        <dbReference type="PROSITE" id="PS52039"/>
    </source>
</evidence>
<dbReference type="SMART" id="SM00436">
    <property type="entry name" value="TOP1Bc"/>
    <property type="match status" value="1"/>
</dbReference>
<dbReference type="InterPro" id="IPR013826">
    <property type="entry name" value="Topo_IA_cen_sub3"/>
</dbReference>
<dbReference type="Gene3D" id="2.70.20.10">
    <property type="entry name" value="Topoisomerase I, domain 3"/>
    <property type="match status" value="1"/>
</dbReference>
<dbReference type="Pfam" id="PF01131">
    <property type="entry name" value="Topoisom_bac"/>
    <property type="match status" value="1"/>
</dbReference>
<dbReference type="PANTHER" id="PTHR11390">
    <property type="entry name" value="PROKARYOTIC DNA TOPOISOMERASE"/>
    <property type="match status" value="1"/>
</dbReference>
<dbReference type="InterPro" id="IPR013497">
    <property type="entry name" value="Topo_IA_cen"/>
</dbReference>
<evidence type="ECO:0000256" key="2">
    <source>
        <dbReference type="ARBA" id="ARBA00009446"/>
    </source>
</evidence>
<dbReference type="Pfam" id="PF13342">
    <property type="entry name" value="Toprim_Crpt"/>
    <property type="match status" value="1"/>
</dbReference>
<evidence type="ECO:0000256" key="8">
    <source>
        <dbReference type="ARBA" id="ARBA00031985"/>
    </source>
</evidence>
<evidence type="ECO:0000256" key="7">
    <source>
        <dbReference type="ARBA" id="ARBA00030003"/>
    </source>
</evidence>
<feature type="domain" description="Topo IA-type catalytic" evidence="12">
    <location>
        <begin position="155"/>
        <end position="607"/>
    </location>
</feature>
<dbReference type="GO" id="GO:0006265">
    <property type="term" value="P:DNA topological change"/>
    <property type="evidence" value="ECO:0007669"/>
    <property type="project" value="InterPro"/>
</dbReference>
<evidence type="ECO:0000256" key="4">
    <source>
        <dbReference type="ARBA" id="ARBA00023029"/>
    </source>
</evidence>
<dbReference type="EC" id="5.6.2.1" evidence="3"/>
<evidence type="ECO:0000313" key="13">
    <source>
        <dbReference type="EMBL" id="KFI45205.1"/>
    </source>
</evidence>
<dbReference type="Gene3D" id="1.10.460.10">
    <property type="entry name" value="Topoisomerase I, domain 2"/>
    <property type="match status" value="1"/>
</dbReference>
<dbReference type="PROSITE" id="PS52039">
    <property type="entry name" value="TOPO_IA_2"/>
    <property type="match status" value="1"/>
</dbReference>
<dbReference type="InterPro" id="IPR013824">
    <property type="entry name" value="Topo_IA_cen_sub1"/>
</dbReference>
<accession>A0A086ZFA5</accession>
<dbReference type="PROSITE" id="PS50880">
    <property type="entry name" value="TOPRIM"/>
    <property type="match status" value="1"/>
</dbReference>
<evidence type="ECO:0000256" key="9">
    <source>
        <dbReference type="ARBA" id="ARBA00032235"/>
    </source>
</evidence>
<keyword evidence="4" id="KW-0799">Topoisomerase</keyword>
<evidence type="ECO:0000256" key="3">
    <source>
        <dbReference type="ARBA" id="ARBA00012891"/>
    </source>
</evidence>
<dbReference type="InterPro" id="IPR000380">
    <property type="entry name" value="Topo_IA"/>
</dbReference>
<dbReference type="SUPFAM" id="SSF56712">
    <property type="entry name" value="Prokaryotic type I DNA topoisomerase"/>
    <property type="match status" value="1"/>
</dbReference>
<dbReference type="PRINTS" id="PR00417">
    <property type="entry name" value="PRTPISMRASEI"/>
</dbReference>
<evidence type="ECO:0000259" key="11">
    <source>
        <dbReference type="PROSITE" id="PS50880"/>
    </source>
</evidence>
<dbReference type="EMBL" id="JGYQ01000018">
    <property type="protein sequence ID" value="KFI45205.1"/>
    <property type="molecule type" value="Genomic_DNA"/>
</dbReference>
<dbReference type="InterPro" id="IPR013825">
    <property type="entry name" value="Topo_IA_cen_sub2"/>
</dbReference>
<proteinExistence type="inferred from homology"/>
<dbReference type="AlphaFoldDB" id="A0A086ZFA5"/>
<dbReference type="InterPro" id="IPR034144">
    <property type="entry name" value="TOPRIM_TopoIII"/>
</dbReference>
<reference evidence="13 14" key="1">
    <citation type="submission" date="2014-03" db="EMBL/GenBank/DDBJ databases">
        <title>Genomics of Bifidobacteria.</title>
        <authorList>
            <person name="Ventura M."/>
            <person name="Milani C."/>
            <person name="Lugli G.A."/>
        </authorList>
    </citation>
    <scope>NUCLEOTIDE SEQUENCE [LARGE SCALE GENOMIC DNA]</scope>
    <source>
        <strain evidence="13 14">LMG 10736</strain>
    </source>
</reference>
<dbReference type="PANTHER" id="PTHR11390:SF21">
    <property type="entry name" value="DNA TOPOISOMERASE 3-ALPHA"/>
    <property type="match status" value="1"/>
</dbReference>
<protein>
    <recommendedName>
        <fullName evidence="3">DNA topoisomerase</fullName>
        <ecNumber evidence="3">5.6.2.1</ecNumber>
    </recommendedName>
    <alternativeName>
        <fullName evidence="10">Omega-protein</fullName>
    </alternativeName>
    <alternativeName>
        <fullName evidence="9">Relaxing enzyme</fullName>
    </alternativeName>
    <alternativeName>
        <fullName evidence="7">Swivelase</fullName>
    </alternativeName>
    <alternativeName>
        <fullName evidence="8">Untwisting enzyme</fullName>
    </alternativeName>
</protein>
<dbReference type="Gene3D" id="3.40.50.140">
    <property type="match status" value="1"/>
</dbReference>
<organism evidence="13 14">
    <name type="scientific">Bifidobacterium boum</name>
    <dbReference type="NCBI Taxonomy" id="78343"/>
    <lineage>
        <taxon>Bacteria</taxon>
        <taxon>Bacillati</taxon>
        <taxon>Actinomycetota</taxon>
        <taxon>Actinomycetes</taxon>
        <taxon>Bifidobacteriales</taxon>
        <taxon>Bifidobacteriaceae</taxon>
        <taxon>Bifidobacterium</taxon>
    </lineage>
</organism>
<sequence length="729" mass="81014">MKLIIAEKHSVARAIAQAIGGGAEQDGHIRCKDCIITWAQGHLVDLMPPDEYQDGRWKSWNLESLPIDPHPGWRWKVSQAHGAARQYRIIDGLIRSGECDTIVNACDPDREGEAIFRRIIMHAHANHPVMRLWAPSLEGHAIRHALDSMQPASAYQGLADAADLRAKADWLIGMNATRAYSVLAGAHMSVGRVQTPTLWMVVDRDDRISRHVSEPYWTVHIPMGGWTLTSPRHTNRGDAETLASLFADPGMPVSIVEVGRMQRHERPPHLYDLTALQRDMNSRYGIPASRTLDALQHLYESKLATYPRTDSRYITEADLDTLRRLLDGSWRVDGFINPEARSESPRTQLVVDDSKVAGHTAILPTENVNADILGALNEDERLVLTSIVARMWESVAEDAIHHVIRVTAHPQGHDDIQLTATMDIITMQGWKAIGQQRQKNGEQGEHNPIDNDSRMDMTGGRIPDTVIPGAVIASAGAAEIREGSTKPPKPFTEASLLSAMEHASRYLEDKDLRAALDDDTSHSGGIGTPATRAGIIEQLIGNGYLERSGKTITSTSKGQILIDMVAPMHRDPATTARMEQALNQVERGQLDPKQVLEQFRLEAACIPRQAQDIFRDNPDIARHLHATEEYGGCPKCGNPVIKRGKTWQCSTNRRSRDDSGTWTHTAGCGWTLWPVIAGRNLTDANVRSLLSEERIRLTGFRSKTGKKFSADLVIDPERGAVLDFDRRRR</sequence>
<dbReference type="OrthoDB" id="9803554at2"/>
<dbReference type="Proteomes" id="UP000029093">
    <property type="component" value="Unassembled WGS sequence"/>
</dbReference>
<dbReference type="Pfam" id="PF01751">
    <property type="entry name" value="Toprim"/>
    <property type="match status" value="1"/>
</dbReference>
<dbReference type="GO" id="GO:0003917">
    <property type="term" value="F:DNA topoisomerase type I (single strand cut, ATP-independent) activity"/>
    <property type="evidence" value="ECO:0007669"/>
    <property type="project" value="UniProtKB-EC"/>
</dbReference>
<dbReference type="CDD" id="cd03362">
    <property type="entry name" value="TOPRIM_TopoIA_TopoIII"/>
    <property type="match status" value="1"/>
</dbReference>
<comment type="similarity">
    <text evidence="2">Belongs to the type IA topoisomerase family.</text>
</comment>
<dbReference type="GO" id="GO:0006281">
    <property type="term" value="P:DNA repair"/>
    <property type="evidence" value="ECO:0007669"/>
    <property type="project" value="TreeGrafter"/>
</dbReference>
<evidence type="ECO:0000256" key="1">
    <source>
        <dbReference type="ARBA" id="ARBA00000213"/>
    </source>
</evidence>
<evidence type="ECO:0000313" key="14">
    <source>
        <dbReference type="Proteomes" id="UP000029093"/>
    </source>
</evidence>
<dbReference type="SMART" id="SM00437">
    <property type="entry name" value="TOP1Ac"/>
    <property type="match status" value="1"/>
</dbReference>
<dbReference type="GO" id="GO:0006310">
    <property type="term" value="P:DNA recombination"/>
    <property type="evidence" value="ECO:0007669"/>
    <property type="project" value="TreeGrafter"/>
</dbReference>
<evidence type="ECO:0000256" key="5">
    <source>
        <dbReference type="ARBA" id="ARBA00023125"/>
    </source>
</evidence>
<dbReference type="InterPro" id="IPR023405">
    <property type="entry name" value="Topo_IA_core_domain"/>
</dbReference>
<gene>
    <name evidence="13" type="ORF">BBOU_1671</name>
</gene>
<dbReference type="GO" id="GO:0043597">
    <property type="term" value="C:cytoplasmic replication fork"/>
    <property type="evidence" value="ECO:0007669"/>
    <property type="project" value="TreeGrafter"/>
</dbReference>
<dbReference type="InterPro" id="IPR025589">
    <property type="entry name" value="Toprim_C_rpt"/>
</dbReference>
<feature type="domain" description="Toprim" evidence="11">
    <location>
        <begin position="1"/>
        <end position="138"/>
    </location>
</feature>
<dbReference type="Gene3D" id="1.10.290.10">
    <property type="entry name" value="Topoisomerase I, domain 4"/>
    <property type="match status" value="1"/>
</dbReference>
<keyword evidence="14" id="KW-1185">Reference proteome</keyword>
<dbReference type="InterPro" id="IPR003601">
    <property type="entry name" value="Topo_IA_2"/>
</dbReference>
<keyword evidence="5" id="KW-0238">DNA-binding</keyword>
<keyword evidence="6 13" id="KW-0413">Isomerase</keyword>
<evidence type="ECO:0000256" key="6">
    <source>
        <dbReference type="ARBA" id="ARBA00023235"/>
    </source>
</evidence>
<dbReference type="SMART" id="SM00493">
    <property type="entry name" value="TOPRIM"/>
    <property type="match status" value="1"/>
</dbReference>